<keyword evidence="1" id="KW-0812">Transmembrane</keyword>
<feature type="transmembrane region" description="Helical" evidence="1">
    <location>
        <begin position="287"/>
        <end position="305"/>
    </location>
</feature>
<feature type="transmembrane region" description="Helical" evidence="1">
    <location>
        <begin position="317"/>
        <end position="338"/>
    </location>
</feature>
<keyword evidence="1" id="KW-1133">Transmembrane helix</keyword>
<comment type="caution">
    <text evidence="2">The sequence shown here is derived from an EMBL/GenBank/DDBJ whole genome shotgun (WGS) entry which is preliminary data.</text>
</comment>
<dbReference type="Proteomes" id="UP001515480">
    <property type="component" value="Unassembled WGS sequence"/>
</dbReference>
<name>A0AB34K485_PRYPA</name>
<organism evidence="2 3">
    <name type="scientific">Prymnesium parvum</name>
    <name type="common">Toxic golden alga</name>
    <dbReference type="NCBI Taxonomy" id="97485"/>
    <lineage>
        <taxon>Eukaryota</taxon>
        <taxon>Haptista</taxon>
        <taxon>Haptophyta</taxon>
        <taxon>Prymnesiophyceae</taxon>
        <taxon>Prymnesiales</taxon>
        <taxon>Prymnesiaceae</taxon>
        <taxon>Prymnesium</taxon>
    </lineage>
</organism>
<reference evidence="2 3" key="1">
    <citation type="journal article" date="2024" name="Science">
        <title>Giant polyketide synthase enzymes in the biosynthesis of giant marine polyether toxins.</title>
        <authorList>
            <person name="Fallon T.R."/>
            <person name="Shende V.V."/>
            <person name="Wierzbicki I.H."/>
            <person name="Pendleton A.L."/>
            <person name="Watervoot N.F."/>
            <person name="Auber R.P."/>
            <person name="Gonzalez D.J."/>
            <person name="Wisecaver J.H."/>
            <person name="Moore B.S."/>
        </authorList>
    </citation>
    <scope>NUCLEOTIDE SEQUENCE [LARGE SCALE GENOMIC DNA]</scope>
    <source>
        <strain evidence="2 3">12B1</strain>
    </source>
</reference>
<dbReference type="EMBL" id="JBGBPQ010000002">
    <property type="protein sequence ID" value="KAL1528187.1"/>
    <property type="molecule type" value="Genomic_DNA"/>
</dbReference>
<protein>
    <submittedName>
        <fullName evidence="2">Uncharacterized protein</fullName>
    </submittedName>
</protein>
<proteinExistence type="predicted"/>
<dbReference type="AlphaFoldDB" id="A0AB34K485"/>
<accession>A0AB34K485</accession>
<evidence type="ECO:0000256" key="1">
    <source>
        <dbReference type="SAM" id="Phobius"/>
    </source>
</evidence>
<evidence type="ECO:0000313" key="2">
    <source>
        <dbReference type="EMBL" id="KAL1528187.1"/>
    </source>
</evidence>
<feature type="transmembrane region" description="Helical" evidence="1">
    <location>
        <begin position="194"/>
        <end position="211"/>
    </location>
</feature>
<keyword evidence="1" id="KW-0472">Membrane</keyword>
<gene>
    <name evidence="2" type="ORF">AB1Y20_009546</name>
</gene>
<feature type="transmembrane region" description="Helical" evidence="1">
    <location>
        <begin position="252"/>
        <end position="275"/>
    </location>
</feature>
<evidence type="ECO:0000313" key="3">
    <source>
        <dbReference type="Proteomes" id="UP001515480"/>
    </source>
</evidence>
<sequence length="407" mass="44540">MQCHLEQSLYHSYDQTGTFSKCILHFPAPRSLSLACLPRTSEGWGDAAHEASSSLDATYPRLPQLQPIFIQSFPELGRAAQLSECPLAQGFSDGRVVWVREDLIQSCERLQVASLHEDMLRHPVFVPVGFTPPELTCAAIAATPPPRATSPLPDECVECLFRDWWSHKSALVQRTLLAATVTLLFAFASTAQGMYSMLALVSLPSVLVMACSNACRPGRTLSWAWSPLTFAALVPFVVEVNSFATPVNPETVFAMLTAVLLPVRFVAASVASCRCIQLNRDAWNIRLINYVMADNVLNAAAYAFALHGEGYSSALSLIVYVSSLLAWALGICVVDGFVAPRAFEAFWASRAHERSSTSLPHSNTRDYSNTRDCLCKCTMRHLSHSISRSTACPQCCYHVASTSSSHS</sequence>
<keyword evidence="3" id="KW-1185">Reference proteome</keyword>
<feature type="transmembrane region" description="Helical" evidence="1">
    <location>
        <begin position="223"/>
        <end position="240"/>
    </location>
</feature>